<proteinExistence type="predicted"/>
<protein>
    <submittedName>
        <fullName evidence="1">Uncharacterized protein</fullName>
    </submittedName>
</protein>
<dbReference type="Proteomes" id="UP000036277">
    <property type="component" value="Unassembled WGS sequence"/>
</dbReference>
<evidence type="ECO:0000313" key="2">
    <source>
        <dbReference type="Proteomes" id="UP000036277"/>
    </source>
</evidence>
<dbReference type="STRING" id="880157.AB204_00495"/>
<organism evidence="1 2">
    <name type="scientific">Xenorhabdus khoisanae</name>
    <dbReference type="NCBI Taxonomy" id="880157"/>
    <lineage>
        <taxon>Bacteria</taxon>
        <taxon>Pseudomonadati</taxon>
        <taxon>Pseudomonadota</taxon>
        <taxon>Gammaproteobacteria</taxon>
        <taxon>Enterobacterales</taxon>
        <taxon>Morganellaceae</taxon>
        <taxon>Xenorhabdus</taxon>
    </lineage>
</organism>
<keyword evidence="2" id="KW-1185">Reference proteome</keyword>
<dbReference type="OrthoDB" id="7056038at2"/>
<reference evidence="1 2" key="1">
    <citation type="submission" date="2015-06" db="EMBL/GenBank/DDBJ databases">
        <title>Draft Whole-Genome Sequence of the Entomopathogenic Bacterium Xenorhabdus khoisanae.</title>
        <authorList>
            <person name="Naidoo S."/>
            <person name="Featherston J."/>
            <person name="Gray V.M."/>
        </authorList>
    </citation>
    <scope>NUCLEOTIDE SEQUENCE [LARGE SCALE GENOMIC DNA]</scope>
    <source>
        <strain evidence="1 2">MCB</strain>
    </source>
</reference>
<accession>A0A0J5FXQ1</accession>
<dbReference type="PATRIC" id="fig|880157.4.peg.109"/>
<evidence type="ECO:0000313" key="1">
    <source>
        <dbReference type="EMBL" id="KMJ47009.1"/>
    </source>
</evidence>
<sequence length="302" mass="34147">MIYGYDNKMVYRKRQESNTALEALHLDIPDTAEVSAAYQRDLSSVMTRFQNKTDSILEESKQPSPLKQKPSEKKKYAKKALKNFAAHAGYSHINSYQDEFVNFKDNNYNLAPGKLFWGVELIPQKTIEINRPIGPWRNKLSYDIEDIFRNNMANEYRVTNTFEFIKGLQDMYKKNGQTLHPMTQQLVEEHIKHNGNILPTMAGIAGLHAEVQALNQLFIKADEDAGQSPEPFSMRYIKAMLQSSIFTKRLTTANAGQDFPACHNCSGIIQSPANVITGTVSSAGSNFSKQVAKRDRSQSLSQ</sequence>
<comment type="caution">
    <text evidence="1">The sequence shown here is derived from an EMBL/GenBank/DDBJ whole genome shotgun (WGS) entry which is preliminary data.</text>
</comment>
<dbReference type="Pfam" id="PF14431">
    <property type="entry name" value="YwqJ-deaminase"/>
    <property type="match status" value="1"/>
</dbReference>
<name>A0A0J5FXQ1_9GAMM</name>
<dbReference type="AlphaFoldDB" id="A0A0J5FXQ1"/>
<dbReference type="RefSeq" id="WP_047961437.1">
    <property type="nucleotide sequence ID" value="NZ_CAWMBG010000002.1"/>
</dbReference>
<dbReference type="EMBL" id="LFCV01000002">
    <property type="protein sequence ID" value="KMJ47009.1"/>
    <property type="molecule type" value="Genomic_DNA"/>
</dbReference>
<gene>
    <name evidence="1" type="ORF">AB204_00495</name>
</gene>
<dbReference type="InterPro" id="IPR025968">
    <property type="entry name" value="YwqJ_deaminase"/>
</dbReference>